<sequence length="208" mass="23812">MKINIKEIAVGDVFSEESHYIVEEIGKDTIKFKHTESGKSVTLGYGYVQDLLNTSDQYDKEVKVTKEDKKDGTPGIRTIFEGIKSSEVFTVVFQKQDKAKTKKQYEAEREAQRQEAVALIDKAKKAKKSMAVAYKEALEHIQNNPIKDFIEGEDRILRGYKMQFVSRDGKYKCLDMDIERNSKEDGIRLVNINTIKALVFNGVKYVVE</sequence>
<evidence type="ECO:0000313" key="2">
    <source>
        <dbReference type="EMBL" id="WEU69771.1"/>
    </source>
</evidence>
<keyword evidence="3" id="KW-1185">Reference proteome</keyword>
<reference evidence="2 3" key="1">
    <citation type="submission" date="2023-01" db="EMBL/GenBank/DDBJ databases">
        <title>New crAssphage isolates infecting Bacteroides cellulosilyticus.</title>
        <authorList>
            <person name="Papudeshi B."/>
            <person name="Vega A.A."/>
            <person name="Souza C."/>
            <person name="Giles S.K."/>
            <person name="Mallawaarachchi V."/>
            <person name="Roach M.J."/>
            <person name="An M."/>
            <person name="Jacobson N."/>
            <person name="McNair K."/>
            <person name="Mora M.F."/>
            <person name="Pastrana K."/>
            <person name="Leigh C."/>
            <person name="Cram C."/>
            <person name="Plewa W.S."/>
            <person name="Grigson S.R."/>
            <person name="Bouras G.S."/>
            <person name="Decewicz P."/>
            <person name="Luque A."/>
            <person name="Droit L."/>
            <person name="Handley S."/>
            <person name="Segall A.M."/>
            <person name="Dinsdale E.A."/>
            <person name="Edwards R.A."/>
        </authorList>
    </citation>
    <scope>NUCLEOTIDE SEQUENCE [LARGE SCALE GENOMIC DNA]</scope>
    <source>
        <strain evidence="2">Bc01</strain>
    </source>
</reference>
<name>A0AAF0D527_9CAUD</name>
<proteinExistence type="predicted"/>
<organism evidence="2 3">
    <name type="scientific">Kehishuvirus sp. 'tikkala'</name>
    <dbReference type="NCBI Taxonomy" id="3028513"/>
    <lineage>
        <taxon>Viruses</taxon>
        <taxon>Duplodnaviria</taxon>
        <taxon>Heunggongvirae</taxon>
        <taxon>Uroviricota</taxon>
        <taxon>Caudoviricetes</taxon>
        <taxon>Crassvirales</taxon>
        <taxon>Steigviridae</taxon>
        <taxon>Asinivirinae</taxon>
        <taxon>Kehishuvirus</taxon>
    </lineage>
</organism>
<dbReference type="Proteomes" id="UP001241835">
    <property type="component" value="Segment"/>
</dbReference>
<evidence type="ECO:0000313" key="3">
    <source>
        <dbReference type="Proteomes" id="UP001241835"/>
    </source>
</evidence>
<dbReference type="EMBL" id="OQ198717">
    <property type="protein sequence ID" value="WEU69771.1"/>
    <property type="molecule type" value="Genomic_DNA"/>
</dbReference>
<evidence type="ECO:0000256" key="1">
    <source>
        <dbReference type="SAM" id="Coils"/>
    </source>
</evidence>
<feature type="coiled-coil region" evidence="1">
    <location>
        <begin position="95"/>
        <end position="129"/>
    </location>
</feature>
<keyword evidence="1" id="KW-0175">Coiled coil</keyword>
<protein>
    <submittedName>
        <fullName evidence="2">Uncharacterized protein</fullName>
    </submittedName>
</protein>
<accession>A0AAF0D527</accession>